<protein>
    <submittedName>
        <fullName evidence="2">Uncharacterized protein</fullName>
    </submittedName>
</protein>
<dbReference type="EMBL" id="FOTK01000027">
    <property type="protein sequence ID" value="SFM32597.1"/>
    <property type="molecule type" value="Genomic_DNA"/>
</dbReference>
<name>A0A1I4PXQ4_9HYPH</name>
<feature type="region of interest" description="Disordered" evidence="1">
    <location>
        <begin position="93"/>
        <end position="122"/>
    </location>
</feature>
<gene>
    <name evidence="2" type="ORF">SAMN05192568_102718</name>
</gene>
<keyword evidence="3" id="KW-1185">Reference proteome</keyword>
<evidence type="ECO:0000313" key="3">
    <source>
        <dbReference type="Proteomes" id="UP000199048"/>
    </source>
</evidence>
<dbReference type="AlphaFoldDB" id="A0A1I4PXQ4"/>
<evidence type="ECO:0000256" key="1">
    <source>
        <dbReference type="SAM" id="MobiDB-lite"/>
    </source>
</evidence>
<reference evidence="3" key="1">
    <citation type="submission" date="2016-10" db="EMBL/GenBank/DDBJ databases">
        <authorList>
            <person name="Varghese N."/>
            <person name="Submissions S."/>
        </authorList>
    </citation>
    <scope>NUCLEOTIDE SEQUENCE [LARGE SCALE GENOMIC DNA]</scope>
    <source>
        <strain evidence="3">BL36</strain>
    </source>
</reference>
<accession>A0A1I4PXQ4</accession>
<organism evidence="2 3">
    <name type="scientific">Methylobacterium pseudosasicola</name>
    <dbReference type="NCBI Taxonomy" id="582667"/>
    <lineage>
        <taxon>Bacteria</taxon>
        <taxon>Pseudomonadati</taxon>
        <taxon>Pseudomonadota</taxon>
        <taxon>Alphaproteobacteria</taxon>
        <taxon>Hyphomicrobiales</taxon>
        <taxon>Methylobacteriaceae</taxon>
        <taxon>Methylobacterium</taxon>
    </lineage>
</organism>
<evidence type="ECO:0000313" key="2">
    <source>
        <dbReference type="EMBL" id="SFM32597.1"/>
    </source>
</evidence>
<sequence length="166" mass="18424">MTEALAERVKHLEMRLAIQEDIVAACLERGAARTVQSLGAVVEYLASRGLIDEEELKAFIEGDHRTADHPAADGSIRSVPDIHQWLSWRKSGRAEGREARRGFGRPYPCPGRSSKPSAPLAPGDRMLRRILGALLDPDLEVGSWGQRDVDVYVREEHVALPRRQPG</sequence>
<proteinExistence type="predicted"/>
<dbReference type="Proteomes" id="UP000199048">
    <property type="component" value="Unassembled WGS sequence"/>
</dbReference>